<proteinExistence type="predicted"/>
<keyword evidence="7" id="KW-0677">Repeat</keyword>
<keyword evidence="5" id="KW-0812">Transmembrane</keyword>
<evidence type="ECO:0000256" key="7">
    <source>
        <dbReference type="ARBA" id="ARBA00022737"/>
    </source>
</evidence>
<dbReference type="FunFam" id="3.80.10.10:FF:000375">
    <property type="entry name" value="Piriformospora indica-insensitive protein 2"/>
    <property type="match status" value="1"/>
</dbReference>
<keyword evidence="6 13" id="KW-0732">Signal</keyword>
<dbReference type="FunFam" id="3.80.10.10:FF:000299">
    <property type="entry name" value="Piriformospora indica-insensitive protein 2"/>
    <property type="match status" value="1"/>
</dbReference>
<keyword evidence="11" id="KW-0325">Glycoprotein</keyword>
<feature type="region of interest" description="Disordered" evidence="12">
    <location>
        <begin position="444"/>
        <end position="473"/>
    </location>
</feature>
<keyword evidence="14" id="KW-1185">Reference proteome</keyword>
<dbReference type="Pfam" id="PF13855">
    <property type="entry name" value="LRR_8"/>
    <property type="match status" value="3"/>
</dbReference>
<evidence type="ECO:0000256" key="4">
    <source>
        <dbReference type="ARBA" id="ARBA00022614"/>
    </source>
</evidence>
<gene>
    <name evidence="15" type="primary">LOC103716032</name>
</gene>
<sequence>MTTTLLSLPSILALVMLAAIMPCRAEFTVVLPDSSALVDAPQNGFSNLARTDPAEQRAVYEIMAATGNAWATAIPDVCRGRWHGIECMPDRNDVYHVVSLSFGALSDDTAFPTCDPAHATLSPALLHLPYLRSLFLYRCFSGDHPQPIPTFLGGLSPALRSLVLRGNGHVGPIPAELGNLTSLRVLDLHGNQLSSSIPESLQRLTHLLFLDFSYNQLSGPIPSLRNPTLNVLDLSHNFLHGQIPATFGQCDSLIKLDLSRNRLTGSIPDSLGNLASLILLDLSHNSLSGPLPTSLGKLISLRALILNGNYMSSATIPEDGFAGLKELITLVLSNMGLQGPIPESIGGLLSLRVLHLDGNKLNGSIPQSFRRLEKLSELKLNDNRLSGPIPFSREMLWRMGSKLKVYNNSGLCYDASNGRSEGIDSMSGISYCEPQTKKVVVGAASASISDRKTKHLSSRTNRRPPTRLSSHAPTHRSGILRLLVPIAGLLLSVLPLL</sequence>
<evidence type="ECO:0000256" key="3">
    <source>
        <dbReference type="ARBA" id="ARBA00022475"/>
    </source>
</evidence>
<dbReference type="Gene3D" id="3.80.10.10">
    <property type="entry name" value="Ribonuclease Inhibitor"/>
    <property type="match status" value="3"/>
</dbReference>
<evidence type="ECO:0000256" key="10">
    <source>
        <dbReference type="ARBA" id="ARBA00023170"/>
    </source>
</evidence>
<name>A0A8B7CM66_PHODC</name>
<dbReference type="SUPFAM" id="SSF52058">
    <property type="entry name" value="L domain-like"/>
    <property type="match status" value="1"/>
</dbReference>
<dbReference type="FunFam" id="3.80.10.10:FF:000269">
    <property type="entry name" value="Piriformospora indica-insensitive protein 2"/>
    <property type="match status" value="1"/>
</dbReference>
<evidence type="ECO:0000256" key="8">
    <source>
        <dbReference type="ARBA" id="ARBA00022989"/>
    </source>
</evidence>
<dbReference type="SMART" id="SM00369">
    <property type="entry name" value="LRR_TYP"/>
    <property type="match status" value="4"/>
</dbReference>
<evidence type="ECO:0000256" key="13">
    <source>
        <dbReference type="SAM" id="SignalP"/>
    </source>
</evidence>
<organism evidence="14 15">
    <name type="scientific">Phoenix dactylifera</name>
    <name type="common">Date palm</name>
    <dbReference type="NCBI Taxonomy" id="42345"/>
    <lineage>
        <taxon>Eukaryota</taxon>
        <taxon>Viridiplantae</taxon>
        <taxon>Streptophyta</taxon>
        <taxon>Embryophyta</taxon>
        <taxon>Tracheophyta</taxon>
        <taxon>Spermatophyta</taxon>
        <taxon>Magnoliopsida</taxon>
        <taxon>Liliopsida</taxon>
        <taxon>Arecaceae</taxon>
        <taxon>Coryphoideae</taxon>
        <taxon>Phoeniceae</taxon>
        <taxon>Phoenix</taxon>
    </lineage>
</organism>
<dbReference type="PANTHER" id="PTHR27000">
    <property type="entry name" value="LEUCINE-RICH REPEAT RECEPTOR-LIKE PROTEIN KINASE FAMILY PROTEIN-RELATED"/>
    <property type="match status" value="1"/>
</dbReference>
<dbReference type="RefSeq" id="XP_008802099.1">
    <property type="nucleotide sequence ID" value="XM_008803877.4"/>
</dbReference>
<keyword evidence="8" id="KW-1133">Transmembrane helix</keyword>
<reference evidence="15" key="1">
    <citation type="submission" date="2025-08" db="UniProtKB">
        <authorList>
            <consortium name="RefSeq"/>
        </authorList>
    </citation>
    <scope>IDENTIFICATION</scope>
    <source>
        <tissue evidence="15">Young leaves</tissue>
    </source>
</reference>
<keyword evidence="3" id="KW-1003">Cell membrane</keyword>
<feature type="compositionally biased region" description="Basic residues" evidence="12">
    <location>
        <begin position="452"/>
        <end position="465"/>
    </location>
</feature>
<dbReference type="InterPro" id="IPR032675">
    <property type="entry name" value="LRR_dom_sf"/>
</dbReference>
<feature type="signal peptide" evidence="13">
    <location>
        <begin position="1"/>
        <end position="25"/>
    </location>
</feature>
<dbReference type="GeneID" id="103716032"/>
<dbReference type="PRINTS" id="PR00019">
    <property type="entry name" value="LEURICHRPT"/>
</dbReference>
<feature type="chain" id="PRO_5034666878" evidence="13">
    <location>
        <begin position="26"/>
        <end position="497"/>
    </location>
</feature>
<dbReference type="Proteomes" id="UP000228380">
    <property type="component" value="Unplaced"/>
</dbReference>
<protein>
    <submittedName>
        <fullName evidence="15">Protein TOO MANY MOUTHS</fullName>
    </submittedName>
</protein>
<evidence type="ECO:0000256" key="9">
    <source>
        <dbReference type="ARBA" id="ARBA00023136"/>
    </source>
</evidence>
<dbReference type="OrthoDB" id="676979at2759"/>
<dbReference type="AlphaFoldDB" id="A0A8B7CM66"/>
<dbReference type="InterPro" id="IPR001611">
    <property type="entry name" value="Leu-rich_rpt"/>
</dbReference>
<evidence type="ECO:0000256" key="6">
    <source>
        <dbReference type="ARBA" id="ARBA00022729"/>
    </source>
</evidence>
<keyword evidence="9" id="KW-0472">Membrane</keyword>
<keyword evidence="10" id="KW-0675">Receptor</keyword>
<dbReference type="PROSITE" id="PS51450">
    <property type="entry name" value="LRR"/>
    <property type="match status" value="1"/>
</dbReference>
<evidence type="ECO:0000256" key="11">
    <source>
        <dbReference type="ARBA" id="ARBA00023180"/>
    </source>
</evidence>
<dbReference type="GO" id="GO:0051707">
    <property type="term" value="P:response to other organism"/>
    <property type="evidence" value="ECO:0007669"/>
    <property type="project" value="UniProtKB-ARBA"/>
</dbReference>
<dbReference type="InterPro" id="IPR003591">
    <property type="entry name" value="Leu-rich_rpt_typical-subtyp"/>
</dbReference>
<dbReference type="PANTHER" id="PTHR27000:SF809">
    <property type="entry name" value="OS05G0170300 PROTEIN"/>
    <property type="match status" value="1"/>
</dbReference>
<evidence type="ECO:0000256" key="12">
    <source>
        <dbReference type="SAM" id="MobiDB-lite"/>
    </source>
</evidence>
<evidence type="ECO:0000313" key="14">
    <source>
        <dbReference type="Proteomes" id="UP000228380"/>
    </source>
</evidence>
<dbReference type="GO" id="GO:0005886">
    <property type="term" value="C:plasma membrane"/>
    <property type="evidence" value="ECO:0007669"/>
    <property type="project" value="UniProtKB-SubCell"/>
</dbReference>
<keyword evidence="4" id="KW-0433">Leucine-rich repeat</keyword>
<comment type="subcellular location">
    <subcellularLocation>
        <location evidence="2">Cell membrane</location>
    </subcellularLocation>
    <subcellularLocation>
        <location evidence="1">Membrane</location>
        <topology evidence="1">Single-pass membrane protein</topology>
    </subcellularLocation>
</comment>
<evidence type="ECO:0000313" key="15">
    <source>
        <dbReference type="RefSeq" id="XP_008802099.1"/>
    </source>
</evidence>
<dbReference type="KEGG" id="pda:103716032"/>
<accession>A0A8B7CM66</accession>
<evidence type="ECO:0000256" key="5">
    <source>
        <dbReference type="ARBA" id="ARBA00022692"/>
    </source>
</evidence>
<evidence type="ECO:0000256" key="1">
    <source>
        <dbReference type="ARBA" id="ARBA00004167"/>
    </source>
</evidence>
<evidence type="ECO:0000256" key="2">
    <source>
        <dbReference type="ARBA" id="ARBA00004236"/>
    </source>
</evidence>